<dbReference type="Proteomes" id="UP001215598">
    <property type="component" value="Unassembled WGS sequence"/>
</dbReference>
<name>A0AAD7I1P5_9AGAR</name>
<feature type="region of interest" description="Disordered" evidence="1">
    <location>
        <begin position="92"/>
        <end position="118"/>
    </location>
</feature>
<dbReference type="AlphaFoldDB" id="A0AAD7I1P5"/>
<accession>A0AAD7I1P5</accession>
<proteinExistence type="predicted"/>
<reference evidence="2" key="1">
    <citation type="submission" date="2023-03" db="EMBL/GenBank/DDBJ databases">
        <title>Massive genome expansion in bonnet fungi (Mycena s.s.) driven by repeated elements and novel gene families across ecological guilds.</title>
        <authorList>
            <consortium name="Lawrence Berkeley National Laboratory"/>
            <person name="Harder C.B."/>
            <person name="Miyauchi S."/>
            <person name="Viragh M."/>
            <person name="Kuo A."/>
            <person name="Thoen E."/>
            <person name="Andreopoulos B."/>
            <person name="Lu D."/>
            <person name="Skrede I."/>
            <person name="Drula E."/>
            <person name="Henrissat B."/>
            <person name="Morin E."/>
            <person name="Kohler A."/>
            <person name="Barry K."/>
            <person name="LaButti K."/>
            <person name="Morin E."/>
            <person name="Salamov A."/>
            <person name="Lipzen A."/>
            <person name="Mereny Z."/>
            <person name="Hegedus B."/>
            <person name="Baldrian P."/>
            <person name="Stursova M."/>
            <person name="Weitz H."/>
            <person name="Taylor A."/>
            <person name="Grigoriev I.V."/>
            <person name="Nagy L.G."/>
            <person name="Martin F."/>
            <person name="Kauserud H."/>
        </authorList>
    </citation>
    <scope>NUCLEOTIDE SEQUENCE</scope>
    <source>
        <strain evidence="2">CBHHK182m</strain>
    </source>
</reference>
<dbReference type="EMBL" id="JARKIB010000147">
    <property type="protein sequence ID" value="KAJ7732116.1"/>
    <property type="molecule type" value="Genomic_DNA"/>
</dbReference>
<evidence type="ECO:0000313" key="3">
    <source>
        <dbReference type="Proteomes" id="UP001215598"/>
    </source>
</evidence>
<feature type="region of interest" description="Disordered" evidence="1">
    <location>
        <begin position="35"/>
        <end position="72"/>
    </location>
</feature>
<protein>
    <submittedName>
        <fullName evidence="2">Uncharacterized protein</fullName>
    </submittedName>
</protein>
<evidence type="ECO:0000313" key="2">
    <source>
        <dbReference type="EMBL" id="KAJ7732116.1"/>
    </source>
</evidence>
<gene>
    <name evidence="2" type="ORF">B0H16DRAFT_1468682</name>
</gene>
<organism evidence="2 3">
    <name type="scientific">Mycena metata</name>
    <dbReference type="NCBI Taxonomy" id="1033252"/>
    <lineage>
        <taxon>Eukaryota</taxon>
        <taxon>Fungi</taxon>
        <taxon>Dikarya</taxon>
        <taxon>Basidiomycota</taxon>
        <taxon>Agaricomycotina</taxon>
        <taxon>Agaricomycetes</taxon>
        <taxon>Agaricomycetidae</taxon>
        <taxon>Agaricales</taxon>
        <taxon>Marasmiineae</taxon>
        <taxon>Mycenaceae</taxon>
        <taxon>Mycena</taxon>
    </lineage>
</organism>
<comment type="caution">
    <text evidence="2">The sequence shown here is derived from an EMBL/GenBank/DDBJ whole genome shotgun (WGS) entry which is preliminary data.</text>
</comment>
<sequence length="118" mass="13164">MYEEQGSKERTLPKQVHSDRWDKLQFGGALGSIQRPLRIHSGHPITNSTGRMPGRRNGLKVEQGVPRGGRKGACDEKLAALSATATAMTSQWQPRLPSVHRGRSRSPGVYRMRQYDTP</sequence>
<keyword evidence="3" id="KW-1185">Reference proteome</keyword>
<evidence type="ECO:0000256" key="1">
    <source>
        <dbReference type="SAM" id="MobiDB-lite"/>
    </source>
</evidence>